<keyword evidence="3" id="KW-1185">Reference proteome</keyword>
<dbReference type="PANTHER" id="PTHR10963">
    <property type="entry name" value="GLYCOSYL HYDROLASE-RELATED"/>
    <property type="match status" value="1"/>
</dbReference>
<dbReference type="STRING" id="215250.A0A316YL24"/>
<dbReference type="Proteomes" id="UP000245768">
    <property type="component" value="Unassembled WGS sequence"/>
</dbReference>
<organism evidence="2 3">
    <name type="scientific">Acaromyces ingoldii</name>
    <dbReference type="NCBI Taxonomy" id="215250"/>
    <lineage>
        <taxon>Eukaryota</taxon>
        <taxon>Fungi</taxon>
        <taxon>Dikarya</taxon>
        <taxon>Basidiomycota</taxon>
        <taxon>Ustilaginomycotina</taxon>
        <taxon>Exobasidiomycetes</taxon>
        <taxon>Exobasidiales</taxon>
        <taxon>Cryptobasidiaceae</taxon>
        <taxon>Acaromyces</taxon>
    </lineage>
</organism>
<reference evidence="2" key="1">
    <citation type="journal article" date="2018" name="Mol. Biol. Evol.">
        <title>Broad Genomic Sampling Reveals a Smut Pathogenic Ancestry of the Fungal Clade Ustilaginomycotina.</title>
        <authorList>
            <person name="Kijpornyongpan T."/>
            <person name="Mondo S.J."/>
            <person name="Barry K."/>
            <person name="Sandor L."/>
            <person name="Lee J."/>
            <person name="Lipzen A."/>
            <person name="Pangilinan J."/>
            <person name="LaButti K."/>
            <person name="Hainaut M."/>
            <person name="Henrissat B."/>
            <person name="Grigoriev I.V."/>
            <person name="Spatafora J.W."/>
            <person name="Aime M.C."/>
        </authorList>
    </citation>
    <scope>NUCLEOTIDE SEQUENCE [LARGE SCALE GENOMIC DNA]</scope>
    <source>
        <strain evidence="2">MCA 4198</strain>
    </source>
</reference>
<dbReference type="GO" id="GO:0004553">
    <property type="term" value="F:hydrolase activity, hydrolyzing O-glycosyl compounds"/>
    <property type="evidence" value="ECO:0007669"/>
    <property type="project" value="InterPro"/>
</dbReference>
<evidence type="ECO:0000259" key="1">
    <source>
        <dbReference type="PROSITE" id="PS51762"/>
    </source>
</evidence>
<dbReference type="InParanoid" id="A0A316YL24"/>
<dbReference type="PROSITE" id="PS51762">
    <property type="entry name" value="GH16_2"/>
    <property type="match status" value="1"/>
</dbReference>
<dbReference type="GO" id="GO:0009251">
    <property type="term" value="P:glucan catabolic process"/>
    <property type="evidence" value="ECO:0007669"/>
    <property type="project" value="TreeGrafter"/>
</dbReference>
<evidence type="ECO:0000313" key="2">
    <source>
        <dbReference type="EMBL" id="PWN88425.1"/>
    </source>
</evidence>
<dbReference type="SUPFAM" id="SSF49899">
    <property type="entry name" value="Concanavalin A-like lectins/glucanases"/>
    <property type="match status" value="1"/>
</dbReference>
<feature type="non-terminal residue" evidence="2">
    <location>
        <position position="256"/>
    </location>
</feature>
<proteinExistence type="predicted"/>
<feature type="domain" description="GH16" evidence="1">
    <location>
        <begin position="4"/>
        <end position="256"/>
    </location>
</feature>
<dbReference type="InterPro" id="IPR013320">
    <property type="entry name" value="ConA-like_dom_sf"/>
</dbReference>
<dbReference type="PANTHER" id="PTHR10963:SF24">
    <property type="entry name" value="GLYCOSIDASE C21B10.07-RELATED"/>
    <property type="match status" value="1"/>
</dbReference>
<dbReference type="Gene3D" id="2.60.120.200">
    <property type="match status" value="1"/>
</dbReference>
<name>A0A316YL24_9BASI</name>
<dbReference type="EMBL" id="KZ819638">
    <property type="protein sequence ID" value="PWN88425.1"/>
    <property type="molecule type" value="Genomic_DNA"/>
</dbReference>
<dbReference type="AlphaFoldDB" id="A0A316YL24"/>
<dbReference type="InterPro" id="IPR000757">
    <property type="entry name" value="Beta-glucanase-like"/>
</dbReference>
<dbReference type="InterPro" id="IPR050546">
    <property type="entry name" value="Glycosyl_Hydrlase_16"/>
</dbReference>
<feature type="non-terminal residue" evidence="2">
    <location>
        <position position="1"/>
    </location>
</feature>
<evidence type="ECO:0000313" key="3">
    <source>
        <dbReference type="Proteomes" id="UP000245768"/>
    </source>
</evidence>
<dbReference type="Pfam" id="PF26113">
    <property type="entry name" value="GH16_XgeA"/>
    <property type="match status" value="1"/>
</dbReference>
<sequence length="256" mass="27583">NAWEFWSKADPTHGQVQFVDQSTAKSQNLIGNDQSGAAFMRVSDKDLSGGGKRESVRFQSKTAYDTGLIIFDVVKMPVGCSTWPALWTTKGSTWPTNGEIDVLEGVGYTSGGTNQNLMTVHLNQDSPLDQSKIKTSLGKVQSNALNCNQHGGGNTGCAYRDSNKNGPSWGQDFNQAGGGIWAMQFGNGNGVKIWFWGRQSGKIPAELQNASKSPQQLDPSKWPSPMADFQATAVDQMVEGQNIIMDITLGGDWAGS</sequence>
<accession>A0A316YL24</accession>
<protein>
    <recommendedName>
        <fullName evidence="1">GH16 domain-containing protein</fullName>
    </recommendedName>
</protein>
<dbReference type="GeneID" id="37040445"/>
<dbReference type="OrthoDB" id="192832at2759"/>
<gene>
    <name evidence="2" type="ORF">FA10DRAFT_219182</name>
</gene>
<dbReference type="RefSeq" id="XP_025375623.1">
    <property type="nucleotide sequence ID" value="XM_025518529.1"/>
</dbReference>